<dbReference type="Gene3D" id="3.40.50.1460">
    <property type="match status" value="1"/>
</dbReference>
<dbReference type="PANTHER" id="PTHR12000:SF42">
    <property type="entry name" value="LEGUMAIN"/>
    <property type="match status" value="1"/>
</dbReference>
<dbReference type="GO" id="GO:0005773">
    <property type="term" value="C:vacuole"/>
    <property type="evidence" value="ECO:0007669"/>
    <property type="project" value="GOC"/>
</dbReference>
<sequence>MLKLNSAKIACAKIGAVLACVANCLDFHLSFLNYLENQENNGEDKPWNGTIWAVLVAGSNGWFNYRHQADICHAYQVLHEHGVSDQNIIVMMYDDIAHNEQNPTKGVIINKPNGRDVYKGVPKDYINSEVTPDMFLKVLQGDQGLHQKGKKVIKSGPNDHIFVYFADHGAPGLIAFPSDELYAKDLNKALKTMAHQKKFNKMVIYIEACESGSMFSGLLPKNINIFATTAANSSESSYACYYDELRETYLGDVYSVNWIEDSDSRHSLSSETLQQQFRRVLKETNTSHVEEFGDRTIGQMSLSQFQGSKTYNKTYEGKALITDAVPSGDVPIAIAFKRLNTRQTEEQTFVNKFKYEELLRARSFLITSVKHLIRELDVKNVSADSIWSDKKELINHECYVNLIQHFDNHCFDLSTHPFALRFLYVFVNVCETLENVNIGNAHIIESWISRIVRHCSHHISGHPFKQIL</sequence>
<evidence type="ECO:0000256" key="2">
    <source>
        <dbReference type="ARBA" id="ARBA00009941"/>
    </source>
</evidence>
<dbReference type="PANTHER" id="PTHR12000">
    <property type="entry name" value="HEMOGLOBINASE FAMILY MEMBER"/>
    <property type="match status" value="1"/>
</dbReference>
<dbReference type="FunFam" id="3.40.50.1460:FF:000006">
    <property type="entry name" value="Legumain"/>
    <property type="match status" value="1"/>
</dbReference>
<dbReference type="PIRSF" id="PIRSF019663">
    <property type="entry name" value="Legumain"/>
    <property type="match status" value="1"/>
</dbReference>
<dbReference type="GO" id="GO:0051603">
    <property type="term" value="P:proteolysis involved in protein catabolic process"/>
    <property type="evidence" value="ECO:0007669"/>
    <property type="project" value="TreeGrafter"/>
</dbReference>
<evidence type="ECO:0000256" key="3">
    <source>
        <dbReference type="ARBA" id="ARBA00012628"/>
    </source>
</evidence>
<feature type="active site" evidence="8">
    <location>
        <position position="168"/>
    </location>
</feature>
<name>A0A7R9Q2J2_9ACAR</name>
<evidence type="ECO:0000256" key="8">
    <source>
        <dbReference type="PIRSR" id="PIRSR019663-1"/>
    </source>
</evidence>
<dbReference type="EC" id="3.4.22.34" evidence="3"/>
<dbReference type="PRINTS" id="PR00776">
    <property type="entry name" value="HEMOGLOBNASE"/>
</dbReference>
<evidence type="ECO:0000313" key="10">
    <source>
        <dbReference type="Proteomes" id="UP000759131"/>
    </source>
</evidence>
<evidence type="ECO:0000256" key="1">
    <source>
        <dbReference type="ARBA" id="ARBA00000810"/>
    </source>
</evidence>
<proteinExistence type="inferred from homology"/>
<keyword evidence="4" id="KW-0645">Protease</keyword>
<dbReference type="CDD" id="cd21115">
    <property type="entry name" value="legumain_C"/>
    <property type="match status" value="1"/>
</dbReference>
<dbReference type="InterPro" id="IPR001096">
    <property type="entry name" value="Peptidase_C13"/>
</dbReference>
<dbReference type="AlphaFoldDB" id="A0A7R9Q2J2"/>
<accession>A0A7R9Q2J2</accession>
<dbReference type="GO" id="GO:0004197">
    <property type="term" value="F:cysteine-type endopeptidase activity"/>
    <property type="evidence" value="ECO:0007669"/>
    <property type="project" value="UniProtKB-EC"/>
</dbReference>
<gene>
    <name evidence="9" type="ORF">OSB1V03_LOCUS9471</name>
</gene>
<feature type="active site" description="Nucleophile" evidence="8">
    <location>
        <position position="209"/>
    </location>
</feature>
<evidence type="ECO:0000313" key="9">
    <source>
        <dbReference type="EMBL" id="CAD7629054.1"/>
    </source>
</evidence>
<protein>
    <recommendedName>
        <fullName evidence="3">legumain</fullName>
        <ecNumber evidence="3">3.4.22.34</ecNumber>
    </recommendedName>
</protein>
<keyword evidence="5" id="KW-0732">Signal</keyword>
<dbReference type="OrthoDB" id="9995590at2759"/>
<dbReference type="Pfam" id="PF01650">
    <property type="entry name" value="Peptidase_C13"/>
    <property type="match status" value="1"/>
</dbReference>
<evidence type="ECO:0000256" key="6">
    <source>
        <dbReference type="ARBA" id="ARBA00022801"/>
    </source>
</evidence>
<comment type="similarity">
    <text evidence="2">Belongs to the peptidase C13 family.</text>
</comment>
<evidence type="ECO:0000256" key="4">
    <source>
        <dbReference type="ARBA" id="ARBA00022670"/>
    </source>
</evidence>
<dbReference type="GO" id="GO:0006624">
    <property type="term" value="P:vacuolar protein processing"/>
    <property type="evidence" value="ECO:0007669"/>
    <property type="project" value="TreeGrafter"/>
</dbReference>
<keyword evidence="6" id="KW-0378">Hydrolase</keyword>
<keyword evidence="7" id="KW-0788">Thiol protease</keyword>
<reference evidence="9" key="1">
    <citation type="submission" date="2020-11" db="EMBL/GenBank/DDBJ databases">
        <authorList>
            <person name="Tran Van P."/>
        </authorList>
    </citation>
    <scope>NUCLEOTIDE SEQUENCE</scope>
</reference>
<dbReference type="Proteomes" id="UP000759131">
    <property type="component" value="Unassembled WGS sequence"/>
</dbReference>
<evidence type="ECO:0000256" key="7">
    <source>
        <dbReference type="ARBA" id="ARBA00022807"/>
    </source>
</evidence>
<keyword evidence="10" id="KW-1185">Reference proteome</keyword>
<dbReference type="InterPro" id="IPR046427">
    <property type="entry name" value="Legumain_prodom_sf"/>
</dbReference>
<comment type="catalytic activity">
    <reaction evidence="1">
        <text>Hydrolysis of proteins and small molecule substrates at -Asn-|-Xaa- bonds.</text>
        <dbReference type="EC" id="3.4.22.34"/>
    </reaction>
</comment>
<dbReference type="InterPro" id="IPR048501">
    <property type="entry name" value="Legum_prodom"/>
</dbReference>
<dbReference type="EMBL" id="CAJPIZ010006399">
    <property type="protein sequence ID" value="CAG2109484.1"/>
    <property type="molecule type" value="Genomic_DNA"/>
</dbReference>
<dbReference type="Gene3D" id="1.10.132.130">
    <property type="match status" value="1"/>
</dbReference>
<evidence type="ECO:0000256" key="5">
    <source>
        <dbReference type="ARBA" id="ARBA00022729"/>
    </source>
</evidence>
<dbReference type="EMBL" id="OC860974">
    <property type="protein sequence ID" value="CAD7629054.1"/>
    <property type="molecule type" value="Genomic_DNA"/>
</dbReference>
<organism evidence="9">
    <name type="scientific">Medioppia subpectinata</name>
    <dbReference type="NCBI Taxonomy" id="1979941"/>
    <lineage>
        <taxon>Eukaryota</taxon>
        <taxon>Metazoa</taxon>
        <taxon>Ecdysozoa</taxon>
        <taxon>Arthropoda</taxon>
        <taxon>Chelicerata</taxon>
        <taxon>Arachnida</taxon>
        <taxon>Acari</taxon>
        <taxon>Acariformes</taxon>
        <taxon>Sarcoptiformes</taxon>
        <taxon>Oribatida</taxon>
        <taxon>Brachypylina</taxon>
        <taxon>Oppioidea</taxon>
        <taxon>Oppiidae</taxon>
        <taxon>Medioppia</taxon>
    </lineage>
</organism>